<sequence length="208" mass="23616">MHHGKHFRRLNRTMSHRKSMLRNLVTQLIQHDRIKTTLPKAQELKAIADQMITLGKRGDLHAKVQAASFLREHETTLPKLFGPLAERFKSRKGGYTRIHKMGNRFGDNAPVAVIELIDGPGDLKNQILFKALARQESVKAGSIKEIVEANKEKLTTTEWLKNKAITRQIPKVLASNQWELADLERKVAELSIQRNKAGKIFDATETKA</sequence>
<evidence type="ECO:0008006" key="8">
    <source>
        <dbReference type="Google" id="ProtNLM"/>
    </source>
</evidence>
<feature type="coiled-coil region" evidence="5">
    <location>
        <begin position="173"/>
        <end position="200"/>
    </location>
</feature>
<dbReference type="InterPro" id="IPR036373">
    <property type="entry name" value="Ribosomal_bL17_sf"/>
</dbReference>
<evidence type="ECO:0000256" key="1">
    <source>
        <dbReference type="ARBA" id="ARBA00008777"/>
    </source>
</evidence>
<dbReference type="NCBIfam" id="TIGR00059">
    <property type="entry name" value="L17"/>
    <property type="match status" value="1"/>
</dbReference>
<dbReference type="GO" id="GO:0015934">
    <property type="term" value="C:large ribosomal subunit"/>
    <property type="evidence" value="ECO:0007669"/>
    <property type="project" value="TreeGrafter"/>
</dbReference>
<evidence type="ECO:0000256" key="5">
    <source>
        <dbReference type="SAM" id="Coils"/>
    </source>
</evidence>
<proteinExistence type="inferred from homology"/>
<evidence type="ECO:0000256" key="4">
    <source>
        <dbReference type="RuleBase" id="RU000660"/>
    </source>
</evidence>
<dbReference type="PANTHER" id="PTHR14413:SF16">
    <property type="entry name" value="LARGE RIBOSOMAL SUBUNIT PROTEIN BL17M"/>
    <property type="match status" value="1"/>
</dbReference>
<comment type="caution">
    <text evidence="6">The sequence shown here is derived from an EMBL/GenBank/DDBJ whole genome shotgun (WGS) entry which is preliminary data.</text>
</comment>
<name>A0AAD4DIK6_9FUNG</name>
<comment type="similarity">
    <text evidence="1 4">Belongs to the bacterial ribosomal protein bL17 family.</text>
</comment>
<gene>
    <name evidence="6" type="ORF">BGZ95_005945</name>
</gene>
<evidence type="ECO:0000256" key="2">
    <source>
        <dbReference type="ARBA" id="ARBA00022980"/>
    </source>
</evidence>
<dbReference type="AlphaFoldDB" id="A0AAD4DIK6"/>
<dbReference type="GO" id="GO:0006412">
    <property type="term" value="P:translation"/>
    <property type="evidence" value="ECO:0007669"/>
    <property type="project" value="InterPro"/>
</dbReference>
<keyword evidence="5" id="KW-0175">Coiled coil</keyword>
<keyword evidence="2 4" id="KW-0689">Ribosomal protein</keyword>
<dbReference type="EMBL" id="JAAAIL010000276">
    <property type="protein sequence ID" value="KAG0277431.1"/>
    <property type="molecule type" value="Genomic_DNA"/>
</dbReference>
<organism evidence="6 7">
    <name type="scientific">Linnemannia exigua</name>
    <dbReference type="NCBI Taxonomy" id="604196"/>
    <lineage>
        <taxon>Eukaryota</taxon>
        <taxon>Fungi</taxon>
        <taxon>Fungi incertae sedis</taxon>
        <taxon>Mucoromycota</taxon>
        <taxon>Mortierellomycotina</taxon>
        <taxon>Mortierellomycetes</taxon>
        <taxon>Mortierellales</taxon>
        <taxon>Mortierellaceae</taxon>
        <taxon>Linnemannia</taxon>
    </lineage>
</organism>
<accession>A0AAD4DIK6</accession>
<dbReference type="PANTHER" id="PTHR14413">
    <property type="entry name" value="RIBOSOMAL PROTEIN L17"/>
    <property type="match status" value="1"/>
</dbReference>
<evidence type="ECO:0000313" key="6">
    <source>
        <dbReference type="EMBL" id="KAG0277431.1"/>
    </source>
</evidence>
<evidence type="ECO:0000313" key="7">
    <source>
        <dbReference type="Proteomes" id="UP001194580"/>
    </source>
</evidence>
<dbReference type="Pfam" id="PF01196">
    <property type="entry name" value="Ribosomal_L17"/>
    <property type="match status" value="1"/>
</dbReference>
<dbReference type="Gene3D" id="3.90.1030.10">
    <property type="entry name" value="Ribosomal protein L17"/>
    <property type="match status" value="1"/>
</dbReference>
<reference evidence="6" key="1">
    <citation type="journal article" date="2020" name="Fungal Divers.">
        <title>Resolving the Mortierellaceae phylogeny through synthesis of multi-gene phylogenetics and phylogenomics.</title>
        <authorList>
            <person name="Vandepol N."/>
            <person name="Liber J."/>
            <person name="Desiro A."/>
            <person name="Na H."/>
            <person name="Kennedy M."/>
            <person name="Barry K."/>
            <person name="Grigoriev I.V."/>
            <person name="Miller A.N."/>
            <person name="O'Donnell K."/>
            <person name="Stajich J.E."/>
            <person name="Bonito G."/>
        </authorList>
    </citation>
    <scope>NUCLEOTIDE SEQUENCE</scope>
    <source>
        <strain evidence="6">NRRL 28262</strain>
    </source>
</reference>
<dbReference type="GO" id="GO:0003735">
    <property type="term" value="F:structural constituent of ribosome"/>
    <property type="evidence" value="ECO:0007669"/>
    <property type="project" value="InterPro"/>
</dbReference>
<keyword evidence="3 4" id="KW-0687">Ribonucleoprotein</keyword>
<evidence type="ECO:0000256" key="3">
    <source>
        <dbReference type="ARBA" id="ARBA00023274"/>
    </source>
</evidence>
<keyword evidence="7" id="KW-1185">Reference proteome</keyword>
<protein>
    <recommendedName>
        <fullName evidence="8">Ribosomal protein L17</fullName>
    </recommendedName>
</protein>
<dbReference type="InterPro" id="IPR000456">
    <property type="entry name" value="Ribosomal_bL17"/>
</dbReference>
<dbReference type="Proteomes" id="UP001194580">
    <property type="component" value="Unassembled WGS sequence"/>
</dbReference>
<dbReference type="SUPFAM" id="SSF64263">
    <property type="entry name" value="Prokaryotic ribosomal protein L17"/>
    <property type="match status" value="1"/>
</dbReference>
<dbReference type="HAMAP" id="MF_01368">
    <property type="entry name" value="Ribosomal_bL17"/>
    <property type="match status" value="1"/>
</dbReference>